<evidence type="ECO:0000256" key="4">
    <source>
        <dbReference type="ARBA" id="ARBA00022679"/>
    </source>
</evidence>
<name>A0A1R1XB71_9FUNG</name>
<dbReference type="EMBL" id="LSSN01004240">
    <property type="protein sequence ID" value="OMJ11880.1"/>
    <property type="molecule type" value="Genomic_DNA"/>
</dbReference>
<feature type="modified residue" description="N6-(pyridoxal phosphate)lysine" evidence="7">
    <location>
        <position position="252"/>
    </location>
</feature>
<keyword evidence="11" id="KW-1185">Reference proteome</keyword>
<dbReference type="Gene3D" id="3.90.1150.10">
    <property type="entry name" value="Aspartate Aminotransferase, domain 1"/>
    <property type="match status" value="1"/>
</dbReference>
<feature type="region of interest" description="Disordered" evidence="8">
    <location>
        <begin position="1"/>
        <end position="20"/>
    </location>
</feature>
<dbReference type="PANTHER" id="PTHR45744">
    <property type="entry name" value="TYROSINE AMINOTRANSFERASE"/>
    <property type="match status" value="1"/>
</dbReference>
<keyword evidence="5 6" id="KW-0663">Pyridoxal phosphate</keyword>
<dbReference type="InterPro" id="IPR015424">
    <property type="entry name" value="PyrdxlP-dep_Trfase"/>
</dbReference>
<dbReference type="NCBIfam" id="TIGR01265">
    <property type="entry name" value="tyr_nico_aTase"/>
    <property type="match status" value="1"/>
</dbReference>
<evidence type="ECO:0000259" key="9">
    <source>
        <dbReference type="Pfam" id="PF00155"/>
    </source>
</evidence>
<dbReference type="PIRSF" id="PIRSF000517">
    <property type="entry name" value="Tyr_transaminase"/>
    <property type="match status" value="1"/>
</dbReference>
<evidence type="ECO:0000256" key="3">
    <source>
        <dbReference type="ARBA" id="ARBA00022576"/>
    </source>
</evidence>
<gene>
    <name evidence="10" type="ORF">AYI70_g9438</name>
</gene>
<organism evidence="10 11">
    <name type="scientific">Smittium culicis</name>
    <dbReference type="NCBI Taxonomy" id="133412"/>
    <lineage>
        <taxon>Eukaryota</taxon>
        <taxon>Fungi</taxon>
        <taxon>Fungi incertae sedis</taxon>
        <taxon>Zoopagomycota</taxon>
        <taxon>Kickxellomycotina</taxon>
        <taxon>Harpellomycetes</taxon>
        <taxon>Harpellales</taxon>
        <taxon>Legeriomycetaceae</taxon>
        <taxon>Smittium</taxon>
    </lineage>
</organism>
<dbReference type="PRINTS" id="PR00753">
    <property type="entry name" value="ACCSYNTHASE"/>
</dbReference>
<dbReference type="PANTHER" id="PTHR45744:SF2">
    <property type="entry name" value="TYROSINE AMINOTRANSFERASE"/>
    <property type="match status" value="1"/>
</dbReference>
<protein>
    <submittedName>
        <fullName evidence="10">Tyrosine aminotransferase</fullName>
    </submittedName>
</protein>
<dbReference type="SUPFAM" id="SSF53383">
    <property type="entry name" value="PLP-dependent transferases"/>
    <property type="match status" value="1"/>
</dbReference>
<evidence type="ECO:0000256" key="2">
    <source>
        <dbReference type="ARBA" id="ARBA00007441"/>
    </source>
</evidence>
<keyword evidence="3 10" id="KW-0032">Aminotransferase</keyword>
<dbReference type="OrthoDB" id="7042322at2759"/>
<evidence type="ECO:0000256" key="8">
    <source>
        <dbReference type="SAM" id="MobiDB-lite"/>
    </source>
</evidence>
<accession>A0A1R1XB71</accession>
<evidence type="ECO:0000256" key="7">
    <source>
        <dbReference type="PIRSR" id="PIRSR000517-1"/>
    </source>
</evidence>
<comment type="caution">
    <text evidence="10">The sequence shown here is derived from an EMBL/GenBank/DDBJ whole genome shotgun (WGS) entry which is preliminary data.</text>
</comment>
<dbReference type="GO" id="GO:0030170">
    <property type="term" value="F:pyridoxal phosphate binding"/>
    <property type="evidence" value="ECO:0007669"/>
    <property type="project" value="InterPro"/>
</dbReference>
<dbReference type="Pfam" id="PF00155">
    <property type="entry name" value="Aminotran_1_2"/>
    <property type="match status" value="1"/>
</dbReference>
<dbReference type="STRING" id="133412.A0A1R1XB71"/>
<reference evidence="10 11" key="1">
    <citation type="submission" date="2017-01" db="EMBL/GenBank/DDBJ databases">
        <authorList>
            <person name="Mah S.A."/>
            <person name="Swanson W.J."/>
            <person name="Moy G.W."/>
            <person name="Vacquier V.D."/>
        </authorList>
    </citation>
    <scope>NUCLEOTIDE SEQUENCE [LARGE SCALE GENOMIC DNA]</scope>
    <source>
        <strain evidence="10 11">GSMNP</strain>
    </source>
</reference>
<dbReference type="Gene3D" id="3.40.640.10">
    <property type="entry name" value="Type I PLP-dependent aspartate aminotransferase-like (Major domain)"/>
    <property type="match status" value="1"/>
</dbReference>
<dbReference type="AlphaFoldDB" id="A0A1R1XB71"/>
<comment type="similarity">
    <text evidence="2 6">Belongs to the class-I pyridoxal-phosphate-dependent aminotransferase family.</text>
</comment>
<dbReference type="GO" id="GO:0006572">
    <property type="term" value="P:L-tyrosine catabolic process"/>
    <property type="evidence" value="ECO:0007669"/>
    <property type="project" value="TreeGrafter"/>
</dbReference>
<dbReference type="CDD" id="cd00609">
    <property type="entry name" value="AAT_like"/>
    <property type="match status" value="1"/>
</dbReference>
<feature type="domain" description="Aminotransferase class I/classII large" evidence="9">
    <location>
        <begin position="43"/>
        <end position="407"/>
    </location>
</feature>
<dbReference type="InterPro" id="IPR015422">
    <property type="entry name" value="PyrdxlP-dep_Trfase_small"/>
</dbReference>
<proteinExistence type="inferred from homology"/>
<evidence type="ECO:0000313" key="10">
    <source>
        <dbReference type="EMBL" id="OMJ11880.1"/>
    </source>
</evidence>
<dbReference type="InterPro" id="IPR015421">
    <property type="entry name" value="PyrdxlP-dep_Trfase_major"/>
</dbReference>
<evidence type="ECO:0000256" key="5">
    <source>
        <dbReference type="ARBA" id="ARBA00022898"/>
    </source>
</evidence>
<evidence type="ECO:0000313" key="11">
    <source>
        <dbReference type="Proteomes" id="UP000187283"/>
    </source>
</evidence>
<dbReference type="InterPro" id="IPR005958">
    <property type="entry name" value="TyrNic_aminoTrfase"/>
</dbReference>
<evidence type="ECO:0000256" key="6">
    <source>
        <dbReference type="PIRNR" id="PIRNR000517"/>
    </source>
</evidence>
<keyword evidence="4 10" id="KW-0808">Transferase</keyword>
<dbReference type="InterPro" id="IPR004839">
    <property type="entry name" value="Aminotransferase_I/II_large"/>
</dbReference>
<dbReference type="Proteomes" id="UP000187283">
    <property type="component" value="Unassembled WGS sequence"/>
</dbReference>
<comment type="cofactor">
    <cofactor evidence="1 6 7">
        <name>pyridoxal 5'-phosphate</name>
        <dbReference type="ChEBI" id="CHEBI:597326"/>
    </cofactor>
</comment>
<dbReference type="GO" id="GO:0004838">
    <property type="term" value="F:L-tyrosine-2-oxoglutarate transaminase activity"/>
    <property type="evidence" value="ECO:0007669"/>
    <property type="project" value="TreeGrafter"/>
</dbReference>
<evidence type="ECO:0000256" key="1">
    <source>
        <dbReference type="ARBA" id="ARBA00001933"/>
    </source>
</evidence>
<sequence>MAENSTWAMVEPSNTSNQTVNPIRSMLESSTTTFETEESKLPVINMSLGDPTLYGNFKTHPCVLEAISESLFSYKSNGYSLPTGRLDAREAIAKEYSEPEHGVNFKPSDVYLTCGCSGAVELAIISLCSAGDNILIPKPGFPLYKTVADSRGIKYRHYDLDPTKKWQLDLESLEANIDNKTKAVLINNPSNPCGSNWDKEHIEDIISICDKYKLPLISDEIYNGMVFTGEKFISAASLSKRVPVLTLGGLAKRYLVPGYRTGWITVHDPIQVLVKVSAGLARLSSVLLGPNAVVQSAIPKIFSGEFNEEFLKETNLKLEENSKFIYDRVSKINGLTPVMPQGSMYIMVLIDTSIFDDSLKTGGNLFRSLMHEEHVEILPGELFDFTDSFRIVITPTIEKLSDALDRIESFCKRHTI</sequence>